<evidence type="ECO:0000313" key="1">
    <source>
        <dbReference type="EMBL" id="KAK1890258.1"/>
    </source>
</evidence>
<comment type="caution">
    <text evidence="1">The sequence shown here is derived from an EMBL/GenBank/DDBJ whole genome shotgun (WGS) entry which is preliminary data.</text>
</comment>
<sequence>MHPPHILPDGTLRMFSRLRSRWFDPQTGRDEGGALSLTYLCGLFQGGVGAVVDLLELAIPWVESVL</sequence>
<name>A0AAD9BXF7_DISEL</name>
<keyword evidence="2" id="KW-1185">Reference proteome</keyword>
<reference evidence="1" key="1">
    <citation type="submission" date="2023-04" db="EMBL/GenBank/DDBJ databases">
        <title>Chromosome-level genome of Chaenocephalus aceratus.</title>
        <authorList>
            <person name="Park H."/>
        </authorList>
    </citation>
    <scope>NUCLEOTIDE SEQUENCE</scope>
    <source>
        <strain evidence="1">DE</strain>
        <tissue evidence="1">Muscle</tissue>
    </source>
</reference>
<dbReference type="AlphaFoldDB" id="A0AAD9BXF7"/>
<organism evidence="1 2">
    <name type="scientific">Dissostichus eleginoides</name>
    <name type="common">Patagonian toothfish</name>
    <name type="synonym">Dissostichus amissus</name>
    <dbReference type="NCBI Taxonomy" id="100907"/>
    <lineage>
        <taxon>Eukaryota</taxon>
        <taxon>Metazoa</taxon>
        <taxon>Chordata</taxon>
        <taxon>Craniata</taxon>
        <taxon>Vertebrata</taxon>
        <taxon>Euteleostomi</taxon>
        <taxon>Actinopterygii</taxon>
        <taxon>Neopterygii</taxon>
        <taxon>Teleostei</taxon>
        <taxon>Neoteleostei</taxon>
        <taxon>Acanthomorphata</taxon>
        <taxon>Eupercaria</taxon>
        <taxon>Perciformes</taxon>
        <taxon>Notothenioidei</taxon>
        <taxon>Nototheniidae</taxon>
        <taxon>Dissostichus</taxon>
    </lineage>
</organism>
<dbReference type="Proteomes" id="UP001228049">
    <property type="component" value="Unassembled WGS sequence"/>
</dbReference>
<evidence type="ECO:0000313" key="2">
    <source>
        <dbReference type="Proteomes" id="UP001228049"/>
    </source>
</evidence>
<dbReference type="EMBL" id="JASDAP010000016">
    <property type="protein sequence ID" value="KAK1890258.1"/>
    <property type="molecule type" value="Genomic_DNA"/>
</dbReference>
<gene>
    <name evidence="1" type="ORF">KUDE01_014929</name>
</gene>
<accession>A0AAD9BXF7</accession>
<protein>
    <submittedName>
        <fullName evidence="1">Cell number regulator 4</fullName>
    </submittedName>
</protein>
<proteinExistence type="predicted"/>